<comment type="caution">
    <text evidence="2">The sequence shown here is derived from an EMBL/GenBank/DDBJ whole genome shotgun (WGS) entry which is preliminary data.</text>
</comment>
<organism evidence="2 3">
    <name type="scientific">Tegillarca granosa</name>
    <name type="common">Malaysian cockle</name>
    <name type="synonym">Anadara granosa</name>
    <dbReference type="NCBI Taxonomy" id="220873"/>
    <lineage>
        <taxon>Eukaryota</taxon>
        <taxon>Metazoa</taxon>
        <taxon>Spiralia</taxon>
        <taxon>Lophotrochozoa</taxon>
        <taxon>Mollusca</taxon>
        <taxon>Bivalvia</taxon>
        <taxon>Autobranchia</taxon>
        <taxon>Pteriomorphia</taxon>
        <taxon>Arcoida</taxon>
        <taxon>Arcoidea</taxon>
        <taxon>Arcidae</taxon>
        <taxon>Tegillarca</taxon>
    </lineage>
</organism>
<dbReference type="EMBL" id="JARBDR010000921">
    <property type="protein sequence ID" value="KAJ8298727.1"/>
    <property type="molecule type" value="Genomic_DNA"/>
</dbReference>
<accession>A0ABQ9E4D1</accession>
<feature type="compositionally biased region" description="Acidic residues" evidence="1">
    <location>
        <begin position="389"/>
        <end position="400"/>
    </location>
</feature>
<feature type="compositionally biased region" description="Polar residues" evidence="1">
    <location>
        <begin position="100"/>
        <end position="113"/>
    </location>
</feature>
<feature type="compositionally biased region" description="Pro residues" evidence="1">
    <location>
        <begin position="49"/>
        <end position="58"/>
    </location>
</feature>
<feature type="compositionally biased region" description="Polar residues" evidence="1">
    <location>
        <begin position="66"/>
        <end position="86"/>
    </location>
</feature>
<name>A0ABQ9E4D1_TEGGR</name>
<gene>
    <name evidence="2" type="ORF">KUTeg_022787</name>
</gene>
<feature type="compositionally biased region" description="Basic residues" evidence="1">
    <location>
        <begin position="430"/>
        <end position="439"/>
    </location>
</feature>
<reference evidence="2 3" key="1">
    <citation type="submission" date="2022-12" db="EMBL/GenBank/DDBJ databases">
        <title>Chromosome-level genome of Tegillarca granosa.</title>
        <authorList>
            <person name="Kim J."/>
        </authorList>
    </citation>
    <scope>NUCLEOTIDE SEQUENCE [LARGE SCALE GENOMIC DNA]</scope>
    <source>
        <strain evidence="2">Teg-2019</strain>
        <tissue evidence="2">Adductor muscle</tissue>
    </source>
</reference>
<feature type="compositionally biased region" description="Polar residues" evidence="1">
    <location>
        <begin position="1"/>
        <end position="10"/>
    </location>
</feature>
<feature type="compositionally biased region" description="Acidic residues" evidence="1">
    <location>
        <begin position="534"/>
        <end position="543"/>
    </location>
</feature>
<sequence length="601" mass="67779">MNRTMPSSYSFDYEPKPDYDFDTPSSSPTRDILRSHSSISSIERRVTAPPAPPPPPVVDPKDNKLSEQGANSSQKSTVQRQHSLNDFSAKPSVLRHHSMNVPSSPTKSPQNETVPWLVQLKKATEERSSRRQLSENVDTPKPPEDKSVNNVEQPKLVFSSSDNNIQTSVPKSENEVKNNSEKTPPPVMEKKTSATSLERKNSTTSSSSATSSLPSTQNGDPTLRRLSSLLQHDIKLAAQAKATKIVKHTTPVKEKPKDPAEVFREQLAKAASEREDRMKNTKSIDDQLGVGRQFSDYKVKDVEKSNEEVFKTDKVTVKKAQSFKKEESPSQKEVITIDKEEFPKQKFVKKSQKEVSDSSSPIKHSRQRLPEVESGNIKANKSFEKEWTPEDDLESDDDISDRETVTLRKAHSEGFKSTIVPSKVDDLKKGKSKSKKYTKKNNADIDEKRKYDSIKRFKKSVHKSVKNAFGSISKASGKILKQRKSDDFEQVDEIDRNPNWQFSSTMTEPSLIAEQSRTARAYKYMVPNAYQDHESEDTSEDEQNISQRSKVAFENGDVHDEEVEHSDDSESENEAEGENYRLMKRAGVAYVSKKGQIVVLP</sequence>
<feature type="compositionally biased region" description="Basic and acidic residues" evidence="1">
    <location>
        <begin position="188"/>
        <end position="201"/>
    </location>
</feature>
<keyword evidence="3" id="KW-1185">Reference proteome</keyword>
<feature type="region of interest" description="Disordered" evidence="1">
    <location>
        <begin position="1"/>
        <end position="227"/>
    </location>
</feature>
<feature type="compositionally biased region" description="Polar residues" evidence="1">
    <location>
        <begin position="148"/>
        <end position="171"/>
    </location>
</feature>
<evidence type="ECO:0000256" key="1">
    <source>
        <dbReference type="SAM" id="MobiDB-lite"/>
    </source>
</evidence>
<protein>
    <submittedName>
        <fullName evidence="2">Uncharacterized protein</fullName>
    </submittedName>
</protein>
<feature type="compositionally biased region" description="Acidic residues" evidence="1">
    <location>
        <begin position="559"/>
        <end position="577"/>
    </location>
</feature>
<proteinExistence type="predicted"/>
<feature type="compositionally biased region" description="Low complexity" evidence="1">
    <location>
        <begin position="202"/>
        <end position="216"/>
    </location>
</feature>
<feature type="region of interest" description="Disordered" evidence="1">
    <location>
        <begin position="318"/>
        <end position="441"/>
    </location>
</feature>
<feature type="region of interest" description="Disordered" evidence="1">
    <location>
        <begin position="530"/>
        <end position="578"/>
    </location>
</feature>
<dbReference type="Proteomes" id="UP001217089">
    <property type="component" value="Unassembled WGS sequence"/>
</dbReference>
<feature type="compositionally biased region" description="Basic and acidic residues" evidence="1">
    <location>
        <begin position="122"/>
        <end position="133"/>
    </location>
</feature>
<evidence type="ECO:0000313" key="3">
    <source>
        <dbReference type="Proteomes" id="UP001217089"/>
    </source>
</evidence>
<evidence type="ECO:0000313" key="2">
    <source>
        <dbReference type="EMBL" id="KAJ8298727.1"/>
    </source>
</evidence>
<feature type="compositionally biased region" description="Basic and acidic residues" evidence="1">
    <location>
        <begin position="401"/>
        <end position="414"/>
    </location>
</feature>
<feature type="compositionally biased region" description="Basic and acidic residues" evidence="1">
    <location>
        <begin position="323"/>
        <end position="344"/>
    </location>
</feature>